<dbReference type="EMBL" id="JAWONS010000109">
    <property type="protein sequence ID" value="MDW2797265.1"/>
    <property type="molecule type" value="Genomic_DNA"/>
</dbReference>
<evidence type="ECO:0000313" key="3">
    <source>
        <dbReference type="Proteomes" id="UP001276854"/>
    </source>
</evidence>
<proteinExistence type="predicted"/>
<reference evidence="2 3" key="1">
    <citation type="submission" date="2023-10" db="EMBL/GenBank/DDBJ databases">
        <title>A novel Glycoside Hydrolase 43-Like Enzyme from Clostrdium boliviensis is an Endo-xylanase, and a Candidate for Xylooligosaccharides Production from Different Xylan Substrates.</title>
        <authorList>
            <person name="Alvarez M.T."/>
            <person name="Rocabado-Villegas L.R."/>
            <person name="Salas-Veizaga D.M."/>
            <person name="Linares-Pasten J.A."/>
            <person name="Gudmundsdottir E.E."/>
            <person name="Hreggvidsson G.O."/>
            <person name="Adlercreutz P."/>
            <person name="Nordberg Karlsson E."/>
        </authorList>
    </citation>
    <scope>NUCLEOTIDE SEQUENCE [LARGE SCALE GENOMIC DNA]</scope>
    <source>
        <strain evidence="2 3">E-1</strain>
    </source>
</reference>
<dbReference type="InterPro" id="IPR000182">
    <property type="entry name" value="GNAT_dom"/>
</dbReference>
<dbReference type="RefSeq" id="WP_318063519.1">
    <property type="nucleotide sequence ID" value="NZ_JAWONS010000109.1"/>
</dbReference>
<dbReference type="EC" id="2.3.1.-" evidence="2"/>
<evidence type="ECO:0000259" key="1">
    <source>
        <dbReference type="PROSITE" id="PS51186"/>
    </source>
</evidence>
<comment type="caution">
    <text evidence="2">The sequence shown here is derived from an EMBL/GenBank/DDBJ whole genome shotgun (WGS) entry which is preliminary data.</text>
</comment>
<organism evidence="2 3">
    <name type="scientific">Clostridium boliviensis</name>
    <dbReference type="NCBI Taxonomy" id="318465"/>
    <lineage>
        <taxon>Bacteria</taxon>
        <taxon>Bacillati</taxon>
        <taxon>Bacillota</taxon>
        <taxon>Clostridia</taxon>
        <taxon>Eubacteriales</taxon>
        <taxon>Clostridiaceae</taxon>
        <taxon>Clostridium</taxon>
    </lineage>
</organism>
<keyword evidence="2" id="KW-0012">Acyltransferase</keyword>
<dbReference type="Pfam" id="PF00583">
    <property type="entry name" value="Acetyltransf_1"/>
    <property type="match status" value="1"/>
</dbReference>
<keyword evidence="3" id="KW-1185">Reference proteome</keyword>
<name>A0ABU4GJW6_9CLOT</name>
<accession>A0ABU4GJW6</accession>
<dbReference type="GO" id="GO:0016746">
    <property type="term" value="F:acyltransferase activity"/>
    <property type="evidence" value="ECO:0007669"/>
    <property type="project" value="UniProtKB-KW"/>
</dbReference>
<dbReference type="CDD" id="cd04301">
    <property type="entry name" value="NAT_SF"/>
    <property type="match status" value="1"/>
</dbReference>
<keyword evidence="2" id="KW-0808">Transferase</keyword>
<dbReference type="InterPro" id="IPR016181">
    <property type="entry name" value="Acyl_CoA_acyltransferase"/>
</dbReference>
<protein>
    <submittedName>
        <fullName evidence="2">GNAT family N-acetyltransferase</fullName>
        <ecNumber evidence="2">2.3.1.-</ecNumber>
    </submittedName>
</protein>
<dbReference type="SUPFAM" id="SSF55729">
    <property type="entry name" value="Acyl-CoA N-acyltransferases (Nat)"/>
    <property type="match status" value="1"/>
</dbReference>
<evidence type="ECO:0000313" key="2">
    <source>
        <dbReference type="EMBL" id="MDW2797265.1"/>
    </source>
</evidence>
<feature type="domain" description="N-acetyltransferase" evidence="1">
    <location>
        <begin position="3"/>
        <end position="172"/>
    </location>
</feature>
<dbReference type="Proteomes" id="UP001276854">
    <property type="component" value="Unassembled WGS sequence"/>
</dbReference>
<dbReference type="Gene3D" id="3.40.630.30">
    <property type="match status" value="1"/>
</dbReference>
<dbReference type="PROSITE" id="PS51186">
    <property type="entry name" value="GNAT"/>
    <property type="match status" value="1"/>
</dbReference>
<gene>
    <name evidence="2" type="ORF">RZO55_06710</name>
</gene>
<sequence length="172" mass="19666">MEFKIERANETDAAVMADIIERVWKGINDKQWFVADDIEYTTRILCGNHGLGYKAIEMDTKTAAGIFIVSFPGMKEENLGRDIELAGVELEKVAHMESVAILPAYRGNGLQYALMQRGEADLRKMGYRYLMCTVHPDNSYSRNNIIRQGYEVVLTKEKYGGYIRDILLKKLF</sequence>